<evidence type="ECO:0000256" key="2">
    <source>
        <dbReference type="ARBA" id="ARBA00004496"/>
    </source>
</evidence>
<comment type="subcellular location">
    <subcellularLocation>
        <location evidence="2">Cytoplasm</location>
    </subcellularLocation>
</comment>
<keyword evidence="13" id="KW-0648">Protein biosynthesis</keyword>
<keyword evidence="8" id="KW-0479">Metal-binding</keyword>
<feature type="coiled-coil region" evidence="16">
    <location>
        <begin position="260"/>
        <end position="327"/>
    </location>
</feature>
<evidence type="ECO:0000256" key="6">
    <source>
        <dbReference type="ARBA" id="ARBA00022555"/>
    </source>
</evidence>
<evidence type="ECO:0000256" key="11">
    <source>
        <dbReference type="ARBA" id="ARBA00022840"/>
    </source>
</evidence>
<dbReference type="Pfam" id="PF07973">
    <property type="entry name" value="tRNA_SAD"/>
    <property type="match status" value="1"/>
</dbReference>
<evidence type="ECO:0000256" key="16">
    <source>
        <dbReference type="SAM" id="Coils"/>
    </source>
</evidence>
<dbReference type="PANTHER" id="PTHR43462">
    <property type="entry name" value="ALANYL-TRNA EDITING PROTEIN"/>
    <property type="match status" value="1"/>
</dbReference>
<dbReference type="GO" id="GO:0005524">
    <property type="term" value="F:ATP binding"/>
    <property type="evidence" value="ECO:0007669"/>
    <property type="project" value="UniProtKB-KW"/>
</dbReference>
<keyword evidence="14" id="KW-0030">Aminoacyl-tRNA synthetase</keyword>
<gene>
    <name evidence="18" type="ORF">RYX45_07495</name>
</gene>
<evidence type="ECO:0000256" key="10">
    <source>
        <dbReference type="ARBA" id="ARBA00022833"/>
    </source>
</evidence>
<evidence type="ECO:0000256" key="7">
    <source>
        <dbReference type="ARBA" id="ARBA00022598"/>
    </source>
</evidence>
<comment type="cofactor">
    <cofactor evidence="1">
        <name>Zn(2+)</name>
        <dbReference type="ChEBI" id="CHEBI:29105"/>
    </cofactor>
</comment>
<accession>A0AAJ2NMS7</accession>
<dbReference type="EMBL" id="JAWJAY010000001">
    <property type="protein sequence ID" value="MDV2885020.1"/>
    <property type="molecule type" value="Genomic_DNA"/>
</dbReference>
<dbReference type="GO" id="GO:0006419">
    <property type="term" value="P:alanyl-tRNA aminoacylation"/>
    <property type="evidence" value="ECO:0007669"/>
    <property type="project" value="InterPro"/>
</dbReference>
<dbReference type="GO" id="GO:0004813">
    <property type="term" value="F:alanine-tRNA ligase activity"/>
    <property type="evidence" value="ECO:0007669"/>
    <property type="project" value="UniProtKB-EC"/>
</dbReference>
<dbReference type="PROSITE" id="PS50860">
    <property type="entry name" value="AA_TRNA_LIGASE_II_ALA"/>
    <property type="match status" value="1"/>
</dbReference>
<dbReference type="Pfam" id="PF01411">
    <property type="entry name" value="tRNA-synt_2c"/>
    <property type="match status" value="1"/>
</dbReference>
<dbReference type="InterPro" id="IPR012947">
    <property type="entry name" value="tRNA_SAD"/>
</dbReference>
<evidence type="ECO:0000256" key="12">
    <source>
        <dbReference type="ARBA" id="ARBA00022884"/>
    </source>
</evidence>
<keyword evidence="6" id="KW-0820">tRNA-binding</keyword>
<dbReference type="RefSeq" id="WP_323466432.1">
    <property type="nucleotide sequence ID" value="NZ_CP144224.1"/>
</dbReference>
<organism evidence="18 19">
    <name type="scientific">Alkalihalophilus pseudofirmus</name>
    <name type="common">Bacillus pseudofirmus</name>
    <dbReference type="NCBI Taxonomy" id="79885"/>
    <lineage>
        <taxon>Bacteria</taxon>
        <taxon>Bacillati</taxon>
        <taxon>Bacillota</taxon>
        <taxon>Bacilli</taxon>
        <taxon>Bacillales</taxon>
        <taxon>Bacillaceae</taxon>
        <taxon>Alkalihalophilus</taxon>
    </lineage>
</organism>
<dbReference type="InterPro" id="IPR003156">
    <property type="entry name" value="DHHA1_dom"/>
</dbReference>
<dbReference type="Gene3D" id="2.40.30.130">
    <property type="match status" value="1"/>
</dbReference>
<evidence type="ECO:0000256" key="15">
    <source>
        <dbReference type="ARBA" id="ARBA00032577"/>
    </source>
</evidence>
<reference evidence="18" key="1">
    <citation type="submission" date="2023-10" db="EMBL/GenBank/DDBJ databases">
        <title>Screening of Alkalihalophilus pseudofirmusBZ-TG-HK211 and Its Alleviation of Salt Stress on Rapeseed Growth.</title>
        <authorList>
            <person name="Zhao B."/>
            <person name="Guo T."/>
        </authorList>
    </citation>
    <scope>NUCLEOTIDE SEQUENCE</scope>
    <source>
        <strain evidence="18">BZ-TG-HK211</strain>
    </source>
</reference>
<evidence type="ECO:0000256" key="9">
    <source>
        <dbReference type="ARBA" id="ARBA00022741"/>
    </source>
</evidence>
<dbReference type="InterPro" id="IPR018164">
    <property type="entry name" value="Ala-tRNA-synth_IIc_N"/>
</dbReference>
<dbReference type="GO" id="GO:0000049">
    <property type="term" value="F:tRNA binding"/>
    <property type="evidence" value="ECO:0007669"/>
    <property type="project" value="UniProtKB-KW"/>
</dbReference>
<proteinExistence type="inferred from homology"/>
<sequence>MTTKLYYESAYLTHFEAKVIKKDTDERGTYLVLDQTVFYPTGGGQPCDRGQLDDVEITLVEEVDGEIRHYVQSPLLETGQTVHGQIDWSRRFDHMQQHAGQHILSAVFAELFGYQTVGFHLGTEEVTIDLEIPQLTIDEAEKAVHYANEMIQENRAIEARWVSEAEANRYPLRKELSVKGDIRLVIIPDFDYNGCGGTHPKQTLEVQGLSITGWEKQRNNIRISFLCGNRVFKQFAQHNQILQQLSQTLNAQYSKLPEKASSLIVKQKELDKELEQLKGDLLKYETIELLDSCEVVSNQSRLFKRFKDRSIKELQQLAKDVVEENDQAVVFFVSESAEKTQLVMAVGKAVESVQANMIMKKLLPSINGRGGGNQHFAQGGGDSGADVESLFELVKELL</sequence>
<name>A0AAJ2NMS7_ALKPS</name>
<evidence type="ECO:0000256" key="13">
    <source>
        <dbReference type="ARBA" id="ARBA00022917"/>
    </source>
</evidence>
<evidence type="ECO:0000256" key="3">
    <source>
        <dbReference type="ARBA" id="ARBA00008226"/>
    </source>
</evidence>
<evidence type="ECO:0000256" key="14">
    <source>
        <dbReference type="ARBA" id="ARBA00023146"/>
    </source>
</evidence>
<evidence type="ECO:0000256" key="1">
    <source>
        <dbReference type="ARBA" id="ARBA00001947"/>
    </source>
</evidence>
<keyword evidence="12" id="KW-0694">RNA-binding</keyword>
<dbReference type="AlphaFoldDB" id="A0AAJ2NMS7"/>
<dbReference type="EC" id="6.1.1.7" evidence="4"/>
<dbReference type="Pfam" id="PF02272">
    <property type="entry name" value="DHHA1"/>
    <property type="match status" value="1"/>
</dbReference>
<dbReference type="InterPro" id="IPR018163">
    <property type="entry name" value="Thr/Ala-tRNA-synth_IIc_edit"/>
</dbReference>
<dbReference type="SUPFAM" id="SSF55186">
    <property type="entry name" value="ThrRS/AlaRS common domain"/>
    <property type="match status" value="1"/>
</dbReference>
<dbReference type="InterPro" id="IPR051335">
    <property type="entry name" value="Alanyl-tRNA_Editing_Enzymes"/>
</dbReference>
<dbReference type="Gene3D" id="3.10.310.40">
    <property type="match status" value="1"/>
</dbReference>
<dbReference type="SMART" id="SM00863">
    <property type="entry name" value="tRNA_SAD"/>
    <property type="match status" value="1"/>
</dbReference>
<evidence type="ECO:0000256" key="4">
    <source>
        <dbReference type="ARBA" id="ARBA00013168"/>
    </source>
</evidence>
<evidence type="ECO:0000256" key="5">
    <source>
        <dbReference type="ARBA" id="ARBA00017959"/>
    </source>
</evidence>
<dbReference type="FunFam" id="3.10.310.40:FF:000001">
    <property type="entry name" value="Alanine--tRNA ligase"/>
    <property type="match status" value="1"/>
</dbReference>
<feature type="domain" description="Alanyl-transfer RNA synthetases family profile" evidence="17">
    <location>
        <begin position="1"/>
        <end position="222"/>
    </location>
</feature>
<dbReference type="InterPro" id="IPR018165">
    <property type="entry name" value="Ala-tRNA-synth_IIc_core"/>
</dbReference>
<evidence type="ECO:0000256" key="8">
    <source>
        <dbReference type="ARBA" id="ARBA00022723"/>
    </source>
</evidence>
<dbReference type="Gene3D" id="3.30.980.10">
    <property type="entry name" value="Threonyl-trna Synthetase, Chain A, domain 2"/>
    <property type="match status" value="1"/>
</dbReference>
<dbReference type="PANTHER" id="PTHR43462:SF1">
    <property type="entry name" value="ALANYL-TRNA EDITING PROTEIN AARSD1"/>
    <property type="match status" value="1"/>
</dbReference>
<dbReference type="GO" id="GO:0002161">
    <property type="term" value="F:aminoacyl-tRNA deacylase activity"/>
    <property type="evidence" value="ECO:0007669"/>
    <property type="project" value="UniProtKB-ARBA"/>
</dbReference>
<dbReference type="GO" id="GO:0005737">
    <property type="term" value="C:cytoplasm"/>
    <property type="evidence" value="ECO:0007669"/>
    <property type="project" value="UniProtKB-SubCell"/>
</dbReference>
<keyword evidence="11" id="KW-0067">ATP-binding</keyword>
<comment type="caution">
    <text evidence="18">The sequence shown here is derived from an EMBL/GenBank/DDBJ whole genome shotgun (WGS) entry which is preliminary data.</text>
</comment>
<evidence type="ECO:0000313" key="18">
    <source>
        <dbReference type="EMBL" id="MDV2885020.1"/>
    </source>
</evidence>
<keyword evidence="10" id="KW-0862">Zinc</keyword>
<evidence type="ECO:0000313" key="19">
    <source>
        <dbReference type="Proteomes" id="UP001285636"/>
    </source>
</evidence>
<keyword evidence="7" id="KW-0436">Ligase</keyword>
<dbReference type="SUPFAM" id="SSF50447">
    <property type="entry name" value="Translation proteins"/>
    <property type="match status" value="1"/>
</dbReference>
<protein>
    <recommendedName>
        <fullName evidence="5">Alanine--tRNA ligase</fullName>
        <ecNumber evidence="4">6.1.1.7</ecNumber>
    </recommendedName>
    <alternativeName>
        <fullName evidence="15">Alanyl-tRNA synthetase</fullName>
    </alternativeName>
</protein>
<dbReference type="InterPro" id="IPR009000">
    <property type="entry name" value="Transl_B-barrel_sf"/>
</dbReference>
<keyword evidence="9" id="KW-0547">Nucleotide-binding</keyword>
<dbReference type="GO" id="GO:0046872">
    <property type="term" value="F:metal ion binding"/>
    <property type="evidence" value="ECO:0007669"/>
    <property type="project" value="UniProtKB-KW"/>
</dbReference>
<dbReference type="Proteomes" id="UP001285636">
    <property type="component" value="Unassembled WGS sequence"/>
</dbReference>
<comment type="similarity">
    <text evidence="3">Belongs to the class-II aminoacyl-tRNA synthetase family.</text>
</comment>
<evidence type="ECO:0000259" key="17">
    <source>
        <dbReference type="PROSITE" id="PS50860"/>
    </source>
</evidence>
<keyword evidence="16" id="KW-0175">Coiled coil</keyword>